<proteinExistence type="predicted"/>
<gene>
    <name evidence="1" type="ORF">S01H1_40616</name>
</gene>
<organism evidence="1">
    <name type="scientific">marine sediment metagenome</name>
    <dbReference type="NCBI Taxonomy" id="412755"/>
    <lineage>
        <taxon>unclassified sequences</taxon>
        <taxon>metagenomes</taxon>
        <taxon>ecological metagenomes</taxon>
    </lineage>
</organism>
<comment type="caution">
    <text evidence="1">The sequence shown here is derived from an EMBL/GenBank/DDBJ whole genome shotgun (WGS) entry which is preliminary data.</text>
</comment>
<name>X0V4R4_9ZZZZ</name>
<sequence length="54" mass="6289">MRTIKEILVKYQVVSDAFSSTFDFEASDILQFVPYGQAHPHLNNDVTPVKWEEF</sequence>
<protein>
    <submittedName>
        <fullName evidence="1">Uncharacterized protein</fullName>
    </submittedName>
</protein>
<feature type="non-terminal residue" evidence="1">
    <location>
        <position position="54"/>
    </location>
</feature>
<evidence type="ECO:0000313" key="1">
    <source>
        <dbReference type="EMBL" id="GAG07458.1"/>
    </source>
</evidence>
<accession>X0V4R4</accession>
<dbReference type="EMBL" id="BARS01025727">
    <property type="protein sequence ID" value="GAG07458.1"/>
    <property type="molecule type" value="Genomic_DNA"/>
</dbReference>
<reference evidence="1" key="1">
    <citation type="journal article" date="2014" name="Front. Microbiol.">
        <title>High frequency of phylogenetically diverse reductive dehalogenase-homologous genes in deep subseafloor sedimentary metagenomes.</title>
        <authorList>
            <person name="Kawai M."/>
            <person name="Futagami T."/>
            <person name="Toyoda A."/>
            <person name="Takaki Y."/>
            <person name="Nishi S."/>
            <person name="Hori S."/>
            <person name="Arai W."/>
            <person name="Tsubouchi T."/>
            <person name="Morono Y."/>
            <person name="Uchiyama I."/>
            <person name="Ito T."/>
            <person name="Fujiyama A."/>
            <person name="Inagaki F."/>
            <person name="Takami H."/>
        </authorList>
    </citation>
    <scope>NUCLEOTIDE SEQUENCE</scope>
    <source>
        <strain evidence="1">Expedition CK06-06</strain>
    </source>
</reference>
<dbReference type="AlphaFoldDB" id="X0V4R4"/>